<evidence type="ECO:0000313" key="3">
    <source>
        <dbReference type="Proteomes" id="UP000191500"/>
    </source>
</evidence>
<proteinExistence type="predicted"/>
<gene>
    <name evidence="2" type="ORF">PENCOP_c005G03789</name>
</gene>
<evidence type="ECO:0000313" key="2">
    <source>
        <dbReference type="EMBL" id="OQE40868.1"/>
    </source>
</evidence>
<feature type="region of interest" description="Disordered" evidence="1">
    <location>
        <begin position="1"/>
        <end position="34"/>
    </location>
</feature>
<protein>
    <submittedName>
        <fullName evidence="2">Uncharacterized protein</fullName>
    </submittedName>
</protein>
<keyword evidence="3" id="KW-1185">Reference proteome</keyword>
<dbReference type="EMBL" id="MDDG01000005">
    <property type="protein sequence ID" value="OQE40868.1"/>
    <property type="molecule type" value="Genomic_DNA"/>
</dbReference>
<dbReference type="AlphaFoldDB" id="A0A1V6UR14"/>
<comment type="caution">
    <text evidence="2">The sequence shown here is derived from an EMBL/GenBank/DDBJ whole genome shotgun (WGS) entry which is preliminary data.</text>
</comment>
<evidence type="ECO:0000256" key="1">
    <source>
        <dbReference type="SAM" id="MobiDB-lite"/>
    </source>
</evidence>
<feature type="compositionally biased region" description="Low complexity" evidence="1">
    <location>
        <begin position="7"/>
        <end position="20"/>
    </location>
</feature>
<sequence>MSDQRTDSSGPDPSSSSSSLPPIPPDPWSITGRHVVRDESGPSALSSLGLSQQLVHLQICLEH</sequence>
<name>A0A1V6UR14_9EURO</name>
<accession>A0A1V6UR14</accession>
<organism evidence="2 3">
    <name type="scientific">Penicillium coprophilum</name>
    <dbReference type="NCBI Taxonomy" id="36646"/>
    <lineage>
        <taxon>Eukaryota</taxon>
        <taxon>Fungi</taxon>
        <taxon>Dikarya</taxon>
        <taxon>Ascomycota</taxon>
        <taxon>Pezizomycotina</taxon>
        <taxon>Eurotiomycetes</taxon>
        <taxon>Eurotiomycetidae</taxon>
        <taxon>Eurotiales</taxon>
        <taxon>Aspergillaceae</taxon>
        <taxon>Penicillium</taxon>
    </lineage>
</organism>
<dbReference type="Proteomes" id="UP000191500">
    <property type="component" value="Unassembled WGS sequence"/>
</dbReference>
<reference evidence="3" key="1">
    <citation type="journal article" date="2017" name="Nat. Microbiol.">
        <title>Global analysis of biosynthetic gene clusters reveals vast potential of secondary metabolite production in Penicillium species.</title>
        <authorList>
            <person name="Nielsen J.C."/>
            <person name="Grijseels S."/>
            <person name="Prigent S."/>
            <person name="Ji B."/>
            <person name="Dainat J."/>
            <person name="Nielsen K.F."/>
            <person name="Frisvad J.C."/>
            <person name="Workman M."/>
            <person name="Nielsen J."/>
        </authorList>
    </citation>
    <scope>NUCLEOTIDE SEQUENCE [LARGE SCALE GENOMIC DNA]</scope>
    <source>
        <strain evidence="3">IBT 31321</strain>
    </source>
</reference>